<dbReference type="PANTHER" id="PTHR30250">
    <property type="entry name" value="PST FAMILY PREDICTED COLANIC ACID TRANSPORTER"/>
    <property type="match status" value="1"/>
</dbReference>
<feature type="transmembrane region" description="Helical" evidence="6">
    <location>
        <begin position="174"/>
        <end position="192"/>
    </location>
</feature>
<feature type="transmembrane region" description="Helical" evidence="6">
    <location>
        <begin position="80"/>
        <end position="103"/>
    </location>
</feature>
<dbReference type="PANTHER" id="PTHR30250:SF11">
    <property type="entry name" value="O-ANTIGEN TRANSPORTER-RELATED"/>
    <property type="match status" value="1"/>
</dbReference>
<evidence type="ECO:0000256" key="5">
    <source>
        <dbReference type="ARBA" id="ARBA00023136"/>
    </source>
</evidence>
<evidence type="ECO:0000256" key="2">
    <source>
        <dbReference type="ARBA" id="ARBA00022475"/>
    </source>
</evidence>
<dbReference type="OMA" id="ETAFFRF"/>
<feature type="transmembrane region" description="Helical" evidence="6">
    <location>
        <begin position="147"/>
        <end position="168"/>
    </location>
</feature>
<evidence type="ECO:0000256" key="6">
    <source>
        <dbReference type="SAM" id="Phobius"/>
    </source>
</evidence>
<feature type="transmembrane region" description="Helical" evidence="6">
    <location>
        <begin position="289"/>
        <end position="307"/>
    </location>
</feature>
<comment type="subcellular location">
    <subcellularLocation>
        <location evidence="1">Cell membrane</location>
        <topology evidence="1">Multi-pass membrane protein</topology>
    </subcellularLocation>
</comment>
<feature type="transmembrane region" description="Helical" evidence="6">
    <location>
        <begin position="115"/>
        <end position="135"/>
    </location>
</feature>
<sequence length="419" mass="47376">MRKIFSIFSAFILVNIIRVVSPFLLLPLLTHALTPSDYGILSLYDASVLVLVPLVLFNSPGLVGARFYKTSKGYIAEVNTAALFLTVLCCCILFFFLLCFSAAELFYNSFGGEFILLLPVFVLARAINTYLAGLLQTQHKVRMFGVFSIGTLFLDLGLSLIFVSFFSMGYKGRLIASSFAFLIFSFYGICLMRRDQLLSPFLMRERIVDIFEFGLPLIPHALGGVSLAVSSRYLIAYMLGQGAAGVYAVGYQVGSIMLLVGTSINQAWSVSLFKWLGEGIEKSRSMIRKVMMGLFFLLLTSLAMLWFCRDFVFWLLSNHHFEDAKLLYPYMLIGFFFQSLYFLIVNFDFYEEKVKSIGITTFFTSILSLLLCYVLVKQYGLIGAGYSYAISMFFYFAVVLIRVVGFNMKFRGVWLRNGK</sequence>
<feature type="transmembrane region" description="Helical" evidence="6">
    <location>
        <begin position="213"/>
        <end position="235"/>
    </location>
</feature>
<dbReference type="RefSeq" id="WP_011137573.1">
    <property type="nucleotide sequence ID" value="NZ_JABXOB010000012.1"/>
</dbReference>
<keyword evidence="8" id="KW-1185">Reference proteome</keyword>
<organism evidence="7 8">
    <name type="scientific">Chromobacterium violaceum</name>
    <dbReference type="NCBI Taxonomy" id="536"/>
    <lineage>
        <taxon>Bacteria</taxon>
        <taxon>Pseudomonadati</taxon>
        <taxon>Pseudomonadota</taxon>
        <taxon>Betaproteobacteria</taxon>
        <taxon>Neisseriales</taxon>
        <taxon>Chromobacteriaceae</taxon>
        <taxon>Chromobacterium</taxon>
    </lineage>
</organism>
<feature type="transmembrane region" description="Helical" evidence="6">
    <location>
        <begin position="327"/>
        <end position="345"/>
    </location>
</feature>
<reference evidence="7 8" key="1">
    <citation type="submission" date="2017-05" db="EMBL/GenBank/DDBJ databases">
        <title>Chromobacterium violaceum GHPS1 isolated from Hydrocarbon polluted soil in French Guiana display an awesome secondary metabolite arsenal and a battery of drug and heavy-metal-resistance and detoxification of xenobiotics proteins.</title>
        <authorList>
            <person name="Belbahri L."/>
        </authorList>
    </citation>
    <scope>NUCLEOTIDE SEQUENCE [LARGE SCALE GENOMIC DNA]</scope>
    <source>
        <strain evidence="7 8">GHPS1</strain>
    </source>
</reference>
<accession>A0A202B555</accession>
<feature type="transmembrane region" description="Helical" evidence="6">
    <location>
        <begin position="357"/>
        <end position="376"/>
    </location>
</feature>
<evidence type="ECO:0000256" key="1">
    <source>
        <dbReference type="ARBA" id="ARBA00004651"/>
    </source>
</evidence>
<feature type="transmembrane region" description="Helical" evidence="6">
    <location>
        <begin position="255"/>
        <end position="277"/>
    </location>
</feature>
<dbReference type="InterPro" id="IPR050833">
    <property type="entry name" value="Poly_Biosynth_Transport"/>
</dbReference>
<evidence type="ECO:0000256" key="4">
    <source>
        <dbReference type="ARBA" id="ARBA00022989"/>
    </source>
</evidence>
<evidence type="ECO:0008006" key="9">
    <source>
        <dbReference type="Google" id="ProtNLM"/>
    </source>
</evidence>
<keyword evidence="2" id="KW-1003">Cell membrane</keyword>
<keyword evidence="5 6" id="KW-0472">Membrane</keyword>
<comment type="caution">
    <text evidence="7">The sequence shown here is derived from an EMBL/GenBank/DDBJ whole genome shotgun (WGS) entry which is preliminary data.</text>
</comment>
<proteinExistence type="predicted"/>
<evidence type="ECO:0000313" key="8">
    <source>
        <dbReference type="Proteomes" id="UP000196342"/>
    </source>
</evidence>
<dbReference type="Pfam" id="PF01943">
    <property type="entry name" value="Polysacc_synt"/>
    <property type="match status" value="1"/>
</dbReference>
<keyword evidence="3 6" id="KW-0812">Transmembrane</keyword>
<dbReference type="GO" id="GO:0005886">
    <property type="term" value="C:plasma membrane"/>
    <property type="evidence" value="ECO:0007669"/>
    <property type="project" value="UniProtKB-SubCell"/>
</dbReference>
<evidence type="ECO:0000313" key="7">
    <source>
        <dbReference type="EMBL" id="OVE46532.1"/>
    </source>
</evidence>
<keyword evidence="4 6" id="KW-1133">Transmembrane helix</keyword>
<dbReference type="Proteomes" id="UP000196342">
    <property type="component" value="Unassembled WGS sequence"/>
</dbReference>
<name>A0A202B555_CHRVL</name>
<dbReference type="EMBL" id="NHOO01000017">
    <property type="protein sequence ID" value="OVE46532.1"/>
    <property type="molecule type" value="Genomic_DNA"/>
</dbReference>
<feature type="transmembrane region" description="Helical" evidence="6">
    <location>
        <begin position="388"/>
        <end position="406"/>
    </location>
</feature>
<feature type="transmembrane region" description="Helical" evidence="6">
    <location>
        <begin position="48"/>
        <end position="68"/>
    </location>
</feature>
<dbReference type="InterPro" id="IPR002797">
    <property type="entry name" value="Polysacc_synth"/>
</dbReference>
<gene>
    <name evidence="7" type="ORF">CBW21_17965</name>
</gene>
<dbReference type="AlphaFoldDB" id="A0A202B555"/>
<protein>
    <recommendedName>
        <fullName evidence="9">Polysaccharide biosynthesis protein C-terminal domain-containing protein</fullName>
    </recommendedName>
</protein>
<evidence type="ECO:0000256" key="3">
    <source>
        <dbReference type="ARBA" id="ARBA00022692"/>
    </source>
</evidence>